<feature type="compositionally biased region" description="Polar residues" evidence="1">
    <location>
        <begin position="565"/>
        <end position="590"/>
    </location>
</feature>
<feature type="region of interest" description="Disordered" evidence="1">
    <location>
        <begin position="333"/>
        <end position="363"/>
    </location>
</feature>
<gene>
    <name evidence="2" type="ORF">QBC32DRAFT_371069</name>
</gene>
<feature type="compositionally biased region" description="Polar residues" evidence="1">
    <location>
        <begin position="121"/>
        <end position="133"/>
    </location>
</feature>
<dbReference type="EMBL" id="MU859145">
    <property type="protein sequence ID" value="KAK3951546.1"/>
    <property type="molecule type" value="Genomic_DNA"/>
</dbReference>
<dbReference type="AlphaFoldDB" id="A0AAN6SFY7"/>
<evidence type="ECO:0000313" key="2">
    <source>
        <dbReference type="EMBL" id="KAK3951546.1"/>
    </source>
</evidence>
<feature type="compositionally biased region" description="Polar residues" evidence="1">
    <location>
        <begin position="472"/>
        <end position="486"/>
    </location>
</feature>
<feature type="region of interest" description="Disordered" evidence="1">
    <location>
        <begin position="238"/>
        <end position="263"/>
    </location>
</feature>
<feature type="compositionally biased region" description="Low complexity" evidence="1">
    <location>
        <begin position="521"/>
        <end position="533"/>
    </location>
</feature>
<organism evidence="2 3">
    <name type="scientific">Pseudoneurospora amorphoporcata</name>
    <dbReference type="NCBI Taxonomy" id="241081"/>
    <lineage>
        <taxon>Eukaryota</taxon>
        <taxon>Fungi</taxon>
        <taxon>Dikarya</taxon>
        <taxon>Ascomycota</taxon>
        <taxon>Pezizomycotina</taxon>
        <taxon>Sordariomycetes</taxon>
        <taxon>Sordariomycetidae</taxon>
        <taxon>Sordariales</taxon>
        <taxon>Sordariaceae</taxon>
        <taxon>Pseudoneurospora</taxon>
    </lineage>
</organism>
<sequence>MSTLGSMLSDTCASWMRSMNSCFGRGDKSSSNSEKPIVGSSEQQPTFIPPSYAEPVFSNQRSFEQTPECQRGRSRSVKGARSSHGGSVSRSRARWLSRSSSRPRQRPQISAPTDFRHVHSESFQYPSPSDHPSQQCLLLQPQPQEQQQQHIYEQQQQQPKRSRPPSFHPIELSIRASPLLPHFVADENETTSRITLPPPAHIAENSNITRWDISSATMGPNDVDYPTSFHLPRHEVGQIQQSSTNSQFPPRIPPKSRARAHTAPSTDIMLERIASALLEKEKLQAEIDELVERQSVYKGSRPGSPVGYSARESMPVFDVPAIPAAAPSFAERVSYDERRPKTAPSSSQPQGPGTFSAMSGGSATPDGTTLALAAAAFSSHPPMINFTHYWYGQHGFNHAANGDRPVSSASTAKANESRSQTSTRPAPPQRIITSEFERPLAPPLPLVLRPPLRKKKSFSRVSDWLFPGIGSVSDSNSSPTDTYHSHSYSKRHEHSISKDSITNAPRPIKENEGYYQCFSPSQGNQYQQSQQQGAKMDNNINNNHSDSASSISSLSSWRSEEEEVPTTTWSLGSSPVRQTPGQTPKQTPVLSTDEASFAVNAAFAATVTPPPTAEVKGVAGGDEAAVNDSGLQTGEGVEERGDTGTCVTITGLKIPEHRNGHRPQSVGVAF</sequence>
<feature type="region of interest" description="Disordered" evidence="1">
    <location>
        <begin position="469"/>
        <end position="590"/>
    </location>
</feature>
<feature type="compositionally biased region" description="Basic residues" evidence="1">
    <location>
        <begin position="91"/>
        <end position="105"/>
    </location>
</feature>
<reference evidence="2" key="2">
    <citation type="submission" date="2023-06" db="EMBL/GenBank/DDBJ databases">
        <authorList>
            <consortium name="Lawrence Berkeley National Laboratory"/>
            <person name="Mondo S.J."/>
            <person name="Hensen N."/>
            <person name="Bonometti L."/>
            <person name="Westerberg I."/>
            <person name="Brannstrom I.O."/>
            <person name="Guillou S."/>
            <person name="Cros-Aarteil S."/>
            <person name="Calhoun S."/>
            <person name="Haridas S."/>
            <person name="Kuo A."/>
            <person name="Pangilinan J."/>
            <person name="Riley R."/>
            <person name="Labutti K."/>
            <person name="Andreopoulos B."/>
            <person name="Lipzen A."/>
            <person name="Chen C."/>
            <person name="Yanf M."/>
            <person name="Daum C."/>
            <person name="Ng V."/>
            <person name="Clum A."/>
            <person name="Steindorff A."/>
            <person name="Ohm R."/>
            <person name="Martin F."/>
            <person name="Silar P."/>
            <person name="Natvig D."/>
            <person name="Lalanne C."/>
            <person name="Gautier V."/>
            <person name="Ament-Velasquez S.L."/>
            <person name="Kruys A."/>
            <person name="Hutchinson M.I."/>
            <person name="Powell A.J."/>
            <person name="Barry K."/>
            <person name="Miller A.N."/>
            <person name="Grigoriev I.V."/>
            <person name="Debuchy R."/>
            <person name="Gladieux P."/>
            <person name="Thoren M.H."/>
            <person name="Johannesson H."/>
        </authorList>
    </citation>
    <scope>NUCLEOTIDE SEQUENCE</scope>
    <source>
        <strain evidence="2">CBS 626.80</strain>
    </source>
</reference>
<evidence type="ECO:0000313" key="3">
    <source>
        <dbReference type="Proteomes" id="UP001303222"/>
    </source>
</evidence>
<keyword evidence="3" id="KW-1185">Reference proteome</keyword>
<proteinExistence type="predicted"/>
<feature type="compositionally biased region" description="Polar residues" evidence="1">
    <location>
        <begin position="343"/>
        <end position="363"/>
    </location>
</feature>
<feature type="compositionally biased region" description="Polar residues" evidence="1">
    <location>
        <begin position="57"/>
        <end position="68"/>
    </location>
</feature>
<feature type="compositionally biased region" description="Low complexity" evidence="1">
    <location>
        <begin position="134"/>
        <end position="158"/>
    </location>
</feature>
<reference evidence="2" key="1">
    <citation type="journal article" date="2023" name="Mol. Phylogenet. Evol.">
        <title>Genome-scale phylogeny and comparative genomics of the fungal order Sordariales.</title>
        <authorList>
            <person name="Hensen N."/>
            <person name="Bonometti L."/>
            <person name="Westerberg I."/>
            <person name="Brannstrom I.O."/>
            <person name="Guillou S."/>
            <person name="Cros-Aarteil S."/>
            <person name="Calhoun S."/>
            <person name="Haridas S."/>
            <person name="Kuo A."/>
            <person name="Mondo S."/>
            <person name="Pangilinan J."/>
            <person name="Riley R."/>
            <person name="LaButti K."/>
            <person name="Andreopoulos B."/>
            <person name="Lipzen A."/>
            <person name="Chen C."/>
            <person name="Yan M."/>
            <person name="Daum C."/>
            <person name="Ng V."/>
            <person name="Clum A."/>
            <person name="Steindorff A."/>
            <person name="Ohm R.A."/>
            <person name="Martin F."/>
            <person name="Silar P."/>
            <person name="Natvig D.O."/>
            <person name="Lalanne C."/>
            <person name="Gautier V."/>
            <person name="Ament-Velasquez S.L."/>
            <person name="Kruys A."/>
            <person name="Hutchinson M.I."/>
            <person name="Powell A.J."/>
            <person name="Barry K."/>
            <person name="Miller A.N."/>
            <person name="Grigoriev I.V."/>
            <person name="Debuchy R."/>
            <person name="Gladieux P."/>
            <person name="Hiltunen Thoren M."/>
            <person name="Johannesson H."/>
        </authorList>
    </citation>
    <scope>NUCLEOTIDE SEQUENCE</scope>
    <source>
        <strain evidence="2">CBS 626.80</strain>
    </source>
</reference>
<feature type="region of interest" description="Disordered" evidence="1">
    <location>
        <begin position="401"/>
        <end position="437"/>
    </location>
</feature>
<protein>
    <submittedName>
        <fullName evidence="2">Uncharacterized protein</fullName>
    </submittedName>
</protein>
<comment type="caution">
    <text evidence="2">The sequence shown here is derived from an EMBL/GenBank/DDBJ whole genome shotgun (WGS) entry which is preliminary data.</text>
</comment>
<feature type="compositionally biased region" description="Polar residues" evidence="1">
    <location>
        <begin position="29"/>
        <end position="46"/>
    </location>
</feature>
<dbReference type="Proteomes" id="UP001303222">
    <property type="component" value="Unassembled WGS sequence"/>
</dbReference>
<evidence type="ECO:0000256" key="1">
    <source>
        <dbReference type="SAM" id="MobiDB-lite"/>
    </source>
</evidence>
<feature type="compositionally biased region" description="Polar residues" evidence="1">
    <location>
        <begin position="238"/>
        <end position="248"/>
    </location>
</feature>
<feature type="region of interest" description="Disordered" evidence="1">
    <location>
        <begin position="624"/>
        <end position="643"/>
    </location>
</feature>
<feature type="region of interest" description="Disordered" evidence="1">
    <location>
        <begin position="23"/>
        <end position="168"/>
    </location>
</feature>
<accession>A0AAN6SFY7</accession>
<feature type="compositionally biased region" description="Low complexity" evidence="1">
    <location>
        <begin position="79"/>
        <end position="90"/>
    </location>
</feature>
<feature type="compositionally biased region" description="Polar residues" evidence="1">
    <location>
        <begin position="407"/>
        <end position="424"/>
    </location>
</feature>
<name>A0AAN6SFY7_9PEZI</name>
<feature type="compositionally biased region" description="Low complexity" evidence="1">
    <location>
        <begin position="545"/>
        <end position="557"/>
    </location>
</feature>